<protein>
    <submittedName>
        <fullName evidence="1">Uncharacterized protein</fullName>
    </submittedName>
</protein>
<organism evidence="1 2">
    <name type="scientific">Trematosphaeria pertusa</name>
    <dbReference type="NCBI Taxonomy" id="390896"/>
    <lineage>
        <taxon>Eukaryota</taxon>
        <taxon>Fungi</taxon>
        <taxon>Dikarya</taxon>
        <taxon>Ascomycota</taxon>
        <taxon>Pezizomycotina</taxon>
        <taxon>Dothideomycetes</taxon>
        <taxon>Pleosporomycetidae</taxon>
        <taxon>Pleosporales</taxon>
        <taxon>Massarineae</taxon>
        <taxon>Trematosphaeriaceae</taxon>
        <taxon>Trematosphaeria</taxon>
    </lineage>
</organism>
<sequence length="64" mass="6916">MTIRSQGVWIVTEGIGSVGYSVVGCTTGINKNCIDVIAHVFPSGMIKGFVVLIEKDTRCQRNCL</sequence>
<keyword evidence="2" id="KW-1185">Reference proteome</keyword>
<dbReference type="RefSeq" id="XP_033680209.1">
    <property type="nucleotide sequence ID" value="XM_033829756.1"/>
</dbReference>
<dbReference type="GeneID" id="54583086"/>
<evidence type="ECO:0000313" key="1">
    <source>
        <dbReference type="EMBL" id="KAF2245205.1"/>
    </source>
</evidence>
<proteinExistence type="predicted"/>
<dbReference type="Proteomes" id="UP000800094">
    <property type="component" value="Unassembled WGS sequence"/>
</dbReference>
<accession>A0A6A6I3W4</accession>
<name>A0A6A6I3W4_9PLEO</name>
<evidence type="ECO:0000313" key="2">
    <source>
        <dbReference type="Proteomes" id="UP000800094"/>
    </source>
</evidence>
<reference evidence="1" key="1">
    <citation type="journal article" date="2020" name="Stud. Mycol.">
        <title>101 Dothideomycetes genomes: a test case for predicting lifestyles and emergence of pathogens.</title>
        <authorList>
            <person name="Haridas S."/>
            <person name="Albert R."/>
            <person name="Binder M."/>
            <person name="Bloem J."/>
            <person name="Labutti K."/>
            <person name="Salamov A."/>
            <person name="Andreopoulos B."/>
            <person name="Baker S."/>
            <person name="Barry K."/>
            <person name="Bills G."/>
            <person name="Bluhm B."/>
            <person name="Cannon C."/>
            <person name="Castanera R."/>
            <person name="Culley D."/>
            <person name="Daum C."/>
            <person name="Ezra D."/>
            <person name="Gonzalez J."/>
            <person name="Henrissat B."/>
            <person name="Kuo A."/>
            <person name="Liang C."/>
            <person name="Lipzen A."/>
            <person name="Lutzoni F."/>
            <person name="Magnuson J."/>
            <person name="Mondo S."/>
            <person name="Nolan M."/>
            <person name="Ohm R."/>
            <person name="Pangilinan J."/>
            <person name="Park H.-J."/>
            <person name="Ramirez L."/>
            <person name="Alfaro M."/>
            <person name="Sun H."/>
            <person name="Tritt A."/>
            <person name="Yoshinaga Y."/>
            <person name="Zwiers L.-H."/>
            <person name="Turgeon B."/>
            <person name="Goodwin S."/>
            <person name="Spatafora J."/>
            <person name="Crous P."/>
            <person name="Grigoriev I."/>
        </authorList>
    </citation>
    <scope>NUCLEOTIDE SEQUENCE</scope>
    <source>
        <strain evidence="1">CBS 122368</strain>
    </source>
</reference>
<dbReference type="AlphaFoldDB" id="A0A6A6I3W4"/>
<dbReference type="EMBL" id="ML987201">
    <property type="protein sequence ID" value="KAF2245205.1"/>
    <property type="molecule type" value="Genomic_DNA"/>
</dbReference>
<gene>
    <name evidence="1" type="ORF">BU26DRAFT_522304</name>
</gene>
<dbReference type="PROSITE" id="PS51257">
    <property type="entry name" value="PROKAR_LIPOPROTEIN"/>
    <property type="match status" value="1"/>
</dbReference>